<dbReference type="AlphaFoldDB" id="A0A0S7EK85"/>
<dbReference type="EMBL" id="GBYX01476236">
    <property type="protein sequence ID" value="JAO05441.1"/>
    <property type="molecule type" value="Transcribed_RNA"/>
</dbReference>
<feature type="non-terminal residue" evidence="2">
    <location>
        <position position="185"/>
    </location>
</feature>
<feature type="region of interest" description="Disordered" evidence="1">
    <location>
        <begin position="155"/>
        <end position="185"/>
    </location>
</feature>
<gene>
    <name evidence="2" type="primary">PPUP8922</name>
</gene>
<accession>A0A0S7EK85</accession>
<proteinExistence type="predicted"/>
<feature type="region of interest" description="Disordered" evidence="1">
    <location>
        <begin position="1"/>
        <end position="22"/>
    </location>
</feature>
<feature type="compositionally biased region" description="Low complexity" evidence="1">
    <location>
        <begin position="155"/>
        <end position="170"/>
    </location>
</feature>
<evidence type="ECO:0000313" key="2">
    <source>
        <dbReference type="EMBL" id="JAO05441.1"/>
    </source>
</evidence>
<organism evidence="2">
    <name type="scientific">Poeciliopsis prolifica</name>
    <name type="common">blackstripe livebearer</name>
    <dbReference type="NCBI Taxonomy" id="188132"/>
    <lineage>
        <taxon>Eukaryota</taxon>
        <taxon>Metazoa</taxon>
        <taxon>Chordata</taxon>
        <taxon>Craniata</taxon>
        <taxon>Vertebrata</taxon>
        <taxon>Euteleostomi</taxon>
        <taxon>Actinopterygii</taxon>
        <taxon>Neopterygii</taxon>
        <taxon>Teleostei</taxon>
        <taxon>Neoteleostei</taxon>
        <taxon>Acanthomorphata</taxon>
        <taxon>Ovalentaria</taxon>
        <taxon>Atherinomorphae</taxon>
        <taxon>Cyprinodontiformes</taxon>
        <taxon>Poeciliidae</taxon>
        <taxon>Poeciliinae</taxon>
        <taxon>Poeciliopsis</taxon>
    </lineage>
</organism>
<sequence length="185" mass="20434">SGSRSQLNTLTRRQASSREHLGGALMSSRSREQLEANGVGAQAQPCREWLRSLPPGSPRTPTSLCPPLLLRQSQRSHNKNSYLLQLMSEDAWTLHLHVGTLVRLSPSLQVQIQTLWSDSRPVNSWTFYPQSWHPSVPLSLLLLLPLTPALMALSTDPPLPHPTSTTHSISEVSPDSEAHRSEGQS</sequence>
<name>A0A0S7EK85_9TELE</name>
<feature type="compositionally biased region" description="Basic and acidic residues" evidence="1">
    <location>
        <begin position="176"/>
        <end position="185"/>
    </location>
</feature>
<evidence type="ECO:0000256" key="1">
    <source>
        <dbReference type="SAM" id="MobiDB-lite"/>
    </source>
</evidence>
<protein>
    <submittedName>
        <fullName evidence="2">PPUP8922</fullName>
    </submittedName>
</protein>
<feature type="compositionally biased region" description="Polar residues" evidence="1">
    <location>
        <begin position="1"/>
        <end position="14"/>
    </location>
</feature>
<feature type="non-terminal residue" evidence="2">
    <location>
        <position position="1"/>
    </location>
</feature>
<reference evidence="2" key="1">
    <citation type="submission" date="2014-12" db="EMBL/GenBank/DDBJ databases">
        <title>Parallel Evolution in Life History Adaptation Evident in the Tissue-Specific Poeciliopsis prolifica transcriptome.</title>
        <authorList>
            <person name="Jue N.K."/>
            <person name="Foley R.J."/>
            <person name="Obergfell C."/>
            <person name="Reznick D.N."/>
            <person name="O'Neill R.J."/>
            <person name="O'Neill M.J."/>
        </authorList>
    </citation>
    <scope>NUCLEOTIDE SEQUENCE</scope>
</reference>